<organism evidence="2 3">
    <name type="scientific">Microctonus hyperodae</name>
    <name type="common">Parasitoid wasp</name>
    <dbReference type="NCBI Taxonomy" id="165561"/>
    <lineage>
        <taxon>Eukaryota</taxon>
        <taxon>Metazoa</taxon>
        <taxon>Ecdysozoa</taxon>
        <taxon>Arthropoda</taxon>
        <taxon>Hexapoda</taxon>
        <taxon>Insecta</taxon>
        <taxon>Pterygota</taxon>
        <taxon>Neoptera</taxon>
        <taxon>Endopterygota</taxon>
        <taxon>Hymenoptera</taxon>
        <taxon>Apocrita</taxon>
        <taxon>Ichneumonoidea</taxon>
        <taxon>Braconidae</taxon>
        <taxon>Euphorinae</taxon>
        <taxon>Microctonus</taxon>
    </lineage>
</organism>
<gene>
    <name evidence="2" type="ORF">PV327_002852</name>
</gene>
<reference evidence="2" key="2">
    <citation type="submission" date="2023-03" db="EMBL/GenBank/DDBJ databases">
        <authorList>
            <person name="Inwood S.N."/>
            <person name="Skelly J.G."/>
            <person name="Guhlin J."/>
            <person name="Harrop T.W.R."/>
            <person name="Goldson S.G."/>
            <person name="Dearden P.K."/>
        </authorList>
    </citation>
    <scope>NUCLEOTIDE SEQUENCE</scope>
    <source>
        <strain evidence="2">Lincoln</strain>
        <tissue evidence="2">Whole body</tissue>
    </source>
</reference>
<dbReference type="InterPro" id="IPR000718">
    <property type="entry name" value="Peptidase_M13"/>
</dbReference>
<dbReference type="AlphaFoldDB" id="A0AA39KPT7"/>
<keyword evidence="3" id="KW-1185">Reference proteome</keyword>
<name>A0AA39KPT7_MICHY</name>
<dbReference type="GO" id="GO:0016485">
    <property type="term" value="P:protein processing"/>
    <property type="evidence" value="ECO:0007669"/>
    <property type="project" value="TreeGrafter"/>
</dbReference>
<dbReference type="PROSITE" id="PS51885">
    <property type="entry name" value="NEPRILYSIN"/>
    <property type="match status" value="1"/>
</dbReference>
<dbReference type="InterPro" id="IPR018497">
    <property type="entry name" value="Peptidase_M13_C"/>
</dbReference>
<sequence length="189" mass="21840">MVPFIPDWQSNETKLSEEMQQIYDERAECFVEQFNKYFGVTEDPDSDGISRGRLTRPDNVADSTGLYAVFKAFKKLIETHSVENYKLPGFENYTDDQMFYIAFAGVFCEAATPKFKELRDKYSGHSPGRWRVIGSVSNTKDFAEAFNCPVGSPMNPEKKCNIWQSPPDEEPKKLKAIKRRRKLGWTRKL</sequence>
<evidence type="ECO:0000313" key="3">
    <source>
        <dbReference type="Proteomes" id="UP001168972"/>
    </source>
</evidence>
<dbReference type="PANTHER" id="PTHR11733:SF133">
    <property type="entry name" value="PHOSPHATE-REGULATING NEUTRAL ENDOPEPTIDASE PHEX"/>
    <property type="match status" value="1"/>
</dbReference>
<dbReference type="EMBL" id="JAQQBR010001831">
    <property type="protein sequence ID" value="KAK0169106.1"/>
    <property type="molecule type" value="Genomic_DNA"/>
</dbReference>
<comment type="caution">
    <text evidence="2">The sequence shown here is derived from an EMBL/GenBank/DDBJ whole genome shotgun (WGS) entry which is preliminary data.</text>
</comment>
<dbReference type="Pfam" id="PF01431">
    <property type="entry name" value="Peptidase_M13"/>
    <property type="match status" value="1"/>
</dbReference>
<dbReference type="InterPro" id="IPR024079">
    <property type="entry name" value="MetalloPept_cat_dom_sf"/>
</dbReference>
<dbReference type="GO" id="GO:0005886">
    <property type="term" value="C:plasma membrane"/>
    <property type="evidence" value="ECO:0007669"/>
    <property type="project" value="TreeGrafter"/>
</dbReference>
<protein>
    <recommendedName>
        <fullName evidence="1">Peptidase M13 C-terminal domain-containing protein</fullName>
    </recommendedName>
</protein>
<dbReference type="PANTHER" id="PTHR11733">
    <property type="entry name" value="ZINC METALLOPROTEASE FAMILY M13 NEPRILYSIN-RELATED"/>
    <property type="match status" value="1"/>
</dbReference>
<proteinExistence type="predicted"/>
<evidence type="ECO:0000259" key="1">
    <source>
        <dbReference type="Pfam" id="PF01431"/>
    </source>
</evidence>
<dbReference type="Proteomes" id="UP001168972">
    <property type="component" value="Unassembled WGS sequence"/>
</dbReference>
<dbReference type="GO" id="GO:0004222">
    <property type="term" value="F:metalloendopeptidase activity"/>
    <property type="evidence" value="ECO:0007669"/>
    <property type="project" value="InterPro"/>
</dbReference>
<dbReference type="Gene3D" id="3.40.390.10">
    <property type="entry name" value="Collagenase (Catalytic Domain)"/>
    <property type="match status" value="1"/>
</dbReference>
<feature type="domain" description="Peptidase M13 C-terminal" evidence="1">
    <location>
        <begin position="13"/>
        <end position="162"/>
    </location>
</feature>
<reference evidence="2" key="1">
    <citation type="journal article" date="2023" name="bioRxiv">
        <title>Scaffold-level genome assemblies of two parasitoid biocontrol wasps reveal the parthenogenesis mechanism and an associated novel virus.</title>
        <authorList>
            <person name="Inwood S."/>
            <person name="Skelly J."/>
            <person name="Guhlin J."/>
            <person name="Harrop T."/>
            <person name="Goldson S."/>
            <person name="Dearden P."/>
        </authorList>
    </citation>
    <scope>NUCLEOTIDE SEQUENCE</scope>
    <source>
        <strain evidence="2">Lincoln</strain>
        <tissue evidence="2">Whole body</tissue>
    </source>
</reference>
<evidence type="ECO:0000313" key="2">
    <source>
        <dbReference type="EMBL" id="KAK0169106.1"/>
    </source>
</evidence>
<accession>A0AA39KPT7</accession>
<dbReference type="SUPFAM" id="SSF55486">
    <property type="entry name" value="Metalloproteases ('zincins'), catalytic domain"/>
    <property type="match status" value="1"/>
</dbReference>